<keyword evidence="8 11" id="KW-0408">Iron</keyword>
<keyword evidence="9 12" id="KW-0503">Monooxygenase</keyword>
<dbReference type="PROSITE" id="PS00086">
    <property type="entry name" value="CYTOCHROME_P450"/>
    <property type="match status" value="1"/>
</dbReference>
<evidence type="ECO:0000256" key="1">
    <source>
        <dbReference type="ARBA" id="ARBA00001971"/>
    </source>
</evidence>
<dbReference type="GO" id="GO:0016705">
    <property type="term" value="F:oxidoreductase activity, acting on paired donors, with incorporation or reduction of molecular oxygen"/>
    <property type="evidence" value="ECO:0007669"/>
    <property type="project" value="InterPro"/>
</dbReference>
<evidence type="ECO:0000256" key="3">
    <source>
        <dbReference type="ARBA" id="ARBA00022617"/>
    </source>
</evidence>
<dbReference type="SMR" id="A0A1J6JA73"/>
<organism evidence="13 14">
    <name type="scientific">Nicotiana attenuata</name>
    <name type="common">Coyote tobacco</name>
    <dbReference type="NCBI Taxonomy" id="49451"/>
    <lineage>
        <taxon>Eukaryota</taxon>
        <taxon>Viridiplantae</taxon>
        <taxon>Streptophyta</taxon>
        <taxon>Embryophyta</taxon>
        <taxon>Tracheophyta</taxon>
        <taxon>Spermatophyta</taxon>
        <taxon>Magnoliopsida</taxon>
        <taxon>eudicotyledons</taxon>
        <taxon>Gunneridae</taxon>
        <taxon>Pentapetalae</taxon>
        <taxon>asterids</taxon>
        <taxon>lamiids</taxon>
        <taxon>Solanales</taxon>
        <taxon>Solanaceae</taxon>
        <taxon>Nicotianoideae</taxon>
        <taxon>Nicotianeae</taxon>
        <taxon>Nicotiana</taxon>
    </lineage>
</organism>
<accession>A0A1J6JA73</accession>
<keyword evidence="10" id="KW-0472">Membrane</keyword>
<evidence type="ECO:0000256" key="9">
    <source>
        <dbReference type="ARBA" id="ARBA00023033"/>
    </source>
</evidence>
<evidence type="ECO:0000256" key="12">
    <source>
        <dbReference type="RuleBase" id="RU000461"/>
    </source>
</evidence>
<dbReference type="InterPro" id="IPR001128">
    <property type="entry name" value="Cyt_P450"/>
</dbReference>
<dbReference type="OMA" id="KQWFENL"/>
<keyword evidence="6" id="KW-1133">Transmembrane helix</keyword>
<feature type="binding site" description="axial binding residue" evidence="11">
    <location>
        <position position="295"/>
    </location>
    <ligand>
        <name>heme</name>
        <dbReference type="ChEBI" id="CHEBI:30413"/>
    </ligand>
    <ligandPart>
        <name>Fe</name>
        <dbReference type="ChEBI" id="CHEBI:18248"/>
    </ligandPart>
</feature>
<protein>
    <submittedName>
        <fullName evidence="13">Cytochrome p450 82a3</fullName>
    </submittedName>
</protein>
<evidence type="ECO:0000256" key="4">
    <source>
        <dbReference type="ARBA" id="ARBA00022692"/>
    </source>
</evidence>
<name>A0A1J6JA73_NICAT</name>
<dbReference type="SUPFAM" id="SSF48264">
    <property type="entry name" value="Cytochrome P450"/>
    <property type="match status" value="1"/>
</dbReference>
<dbReference type="InterPro" id="IPR017972">
    <property type="entry name" value="Cyt_P450_CS"/>
</dbReference>
<evidence type="ECO:0000256" key="10">
    <source>
        <dbReference type="ARBA" id="ARBA00023136"/>
    </source>
</evidence>
<keyword evidence="14" id="KW-1185">Reference proteome</keyword>
<comment type="caution">
    <text evidence="13">The sequence shown here is derived from an EMBL/GenBank/DDBJ whole genome shotgun (WGS) entry which is preliminary data.</text>
</comment>
<dbReference type="GO" id="GO:0005506">
    <property type="term" value="F:iron ion binding"/>
    <property type="evidence" value="ECO:0007669"/>
    <property type="project" value="InterPro"/>
</dbReference>
<dbReference type="Gramene" id="OIT04089">
    <property type="protein sequence ID" value="OIT04089"/>
    <property type="gene ID" value="A4A49_54370"/>
</dbReference>
<evidence type="ECO:0000256" key="11">
    <source>
        <dbReference type="PIRSR" id="PIRSR602401-1"/>
    </source>
</evidence>
<evidence type="ECO:0000256" key="6">
    <source>
        <dbReference type="ARBA" id="ARBA00022989"/>
    </source>
</evidence>
<evidence type="ECO:0000313" key="13">
    <source>
        <dbReference type="EMBL" id="OIT04089.1"/>
    </source>
</evidence>
<evidence type="ECO:0000256" key="7">
    <source>
        <dbReference type="ARBA" id="ARBA00023002"/>
    </source>
</evidence>
<dbReference type="InterPro" id="IPR050651">
    <property type="entry name" value="Plant_Cytochrome_P450_Monoox"/>
</dbReference>
<gene>
    <name evidence="13" type="primary">CYP82A3_2</name>
    <name evidence="13" type="ORF">A4A49_54370</name>
</gene>
<evidence type="ECO:0000256" key="2">
    <source>
        <dbReference type="ARBA" id="ARBA00004370"/>
    </source>
</evidence>
<dbReference type="PANTHER" id="PTHR47947">
    <property type="entry name" value="CYTOCHROME P450 82C3-RELATED"/>
    <property type="match status" value="1"/>
</dbReference>
<dbReference type="Gene3D" id="1.10.630.10">
    <property type="entry name" value="Cytochrome P450"/>
    <property type="match status" value="1"/>
</dbReference>
<reference evidence="13" key="1">
    <citation type="submission" date="2016-11" db="EMBL/GenBank/DDBJ databases">
        <title>The genome of Nicotiana attenuata.</title>
        <authorList>
            <person name="Xu S."/>
            <person name="Brockmoeller T."/>
            <person name="Gaquerel E."/>
            <person name="Navarro A."/>
            <person name="Kuhl H."/>
            <person name="Gase K."/>
            <person name="Ling Z."/>
            <person name="Zhou W."/>
            <person name="Kreitzer C."/>
            <person name="Stanke M."/>
            <person name="Tang H."/>
            <person name="Lyons E."/>
            <person name="Pandey P."/>
            <person name="Pandey S.P."/>
            <person name="Timmermann B."/>
            <person name="Baldwin I.T."/>
        </authorList>
    </citation>
    <scope>NUCLEOTIDE SEQUENCE [LARGE SCALE GENOMIC DNA]</scope>
    <source>
        <strain evidence="13">UT</strain>
    </source>
</reference>
<evidence type="ECO:0000256" key="8">
    <source>
        <dbReference type="ARBA" id="ARBA00023004"/>
    </source>
</evidence>
<dbReference type="Pfam" id="PF00067">
    <property type="entry name" value="p450"/>
    <property type="match status" value="1"/>
</dbReference>
<dbReference type="GO" id="GO:0016020">
    <property type="term" value="C:membrane"/>
    <property type="evidence" value="ECO:0007669"/>
    <property type="project" value="UniProtKB-SubCell"/>
</dbReference>
<dbReference type="InterPro" id="IPR002401">
    <property type="entry name" value="Cyt_P450_E_grp-I"/>
</dbReference>
<dbReference type="Proteomes" id="UP000187609">
    <property type="component" value="Unassembled WGS sequence"/>
</dbReference>
<dbReference type="EMBL" id="MJEQ01037186">
    <property type="protein sequence ID" value="OIT04089.1"/>
    <property type="molecule type" value="Genomic_DNA"/>
</dbReference>
<comment type="subcellular location">
    <subcellularLocation>
        <location evidence="2">Membrane</location>
    </subcellularLocation>
</comment>
<evidence type="ECO:0000313" key="14">
    <source>
        <dbReference type="Proteomes" id="UP000187609"/>
    </source>
</evidence>
<dbReference type="GO" id="GO:0020037">
    <property type="term" value="F:heme binding"/>
    <property type="evidence" value="ECO:0007669"/>
    <property type="project" value="InterPro"/>
</dbReference>
<comment type="similarity">
    <text evidence="12">Belongs to the cytochrome P450 family.</text>
</comment>
<proteinExistence type="inferred from homology"/>
<dbReference type="GO" id="GO:0004497">
    <property type="term" value="F:monooxygenase activity"/>
    <property type="evidence" value="ECO:0007669"/>
    <property type="project" value="UniProtKB-KW"/>
</dbReference>
<dbReference type="STRING" id="49451.A0A1J6JA73"/>
<dbReference type="InterPro" id="IPR036396">
    <property type="entry name" value="Cyt_P450_sf"/>
</dbReference>
<keyword evidence="7 12" id="KW-0560">Oxidoreductase</keyword>
<keyword evidence="5 11" id="KW-0479">Metal-binding</keyword>
<comment type="cofactor">
    <cofactor evidence="1 11">
        <name>heme</name>
        <dbReference type="ChEBI" id="CHEBI:30413"/>
    </cofactor>
</comment>
<keyword evidence="3 11" id="KW-0349">Heme</keyword>
<evidence type="ECO:0000256" key="5">
    <source>
        <dbReference type="ARBA" id="ARBA00022723"/>
    </source>
</evidence>
<dbReference type="PRINTS" id="PR00385">
    <property type="entry name" value="P450"/>
</dbReference>
<sequence length="354" mass="40745">MKEKTNGSNIIKIEMKQWFENLIMTIIVRMLFGKRYTEDHEVEEGKRVRKAIRTFFKLLSTFVAADFIPWLRWFDIGGYEKEMKENAKETDSILESWLLEHKKKRSCGEWKLCEDEKDFMDIMLDLFEGAKDEDLPGFDADTIIKSTCLAMLAGGTENTVVTLTWMLSLLLNNPHAMEKAKVELDIYVGRNILVGESHVKNLVYLQATVKESLRLYPPGPLSPPHESIENCIIGGYNISKGTRLFFNLWRIQRDSSVWLEHDIFKPERFLTTHKDIDVRGNHFELIPFGGGRRMCPGISATLVMLHLILANVLHAFEIRRPTDEPIDMIESFVTSNLKATLEVLCCSKAVPKFV</sequence>
<dbReference type="PANTHER" id="PTHR47947:SF26">
    <property type="entry name" value="CYTOCHROME P450"/>
    <property type="match status" value="1"/>
</dbReference>
<dbReference type="AlphaFoldDB" id="A0A1J6JA73"/>
<keyword evidence="4" id="KW-0812">Transmembrane</keyword>
<dbReference type="PRINTS" id="PR00463">
    <property type="entry name" value="EP450I"/>
</dbReference>